<dbReference type="EMBL" id="WUUK01000003">
    <property type="protein sequence ID" value="MXQ51336.1"/>
    <property type="molecule type" value="Genomic_DNA"/>
</dbReference>
<sequence>MSIIRNDEFEVRKSQLLTPYGIGSLIDINNQSIMIRGSEDWKHNENDISDFRLEKALNSRGFISPPIPRSNKTVKEEESILGIRFPTWFFSPLSRELKTFDKWKSRIKEKDYRDFEKQPFEYISGYKRSNIVPVRLVCACKNGHVQDFPWFEWAHSENPCKNEKNHTLQLKSYGNSTSLNQMVVQCNCGSKRSLSGVFNQNILKPTLGKINISCKGNYVWKDSKDKCKSELHVLLRSQSNLYFPNLRSSVNIPFSKDNFLEKLKRNTYFSVIEKELDNCSNLDEAINNDIIKIMLPKVSLEMGETVERILEEIDNHHFSLKHKKITVMDYKYDEYKVLTGKVPYDKTKNISFDLKVINNKEFNKQKYTPLLSTITLVKSLEIITALTGYSRIHTPESDSMINDNESLEEGNVVSLKREDGKYVALKSKGEGIFIEFSSEKIEEWSNIIETSPISSIIYAKENKLKHESQQDYVNPKFYMIHTFSHILMKELTHTSGYSSSSLKERLYFSEENNMYGVLIYTSSSDENGTLGGLVKQGIPRNLFRIINQAVERASWCSYDPVCIDSKGQGRDSLNLASCYACSLVSETSCEFMNAFLDRKTLIGELAQPISGFFTGVNNRWTH</sequence>
<gene>
    <name evidence="2" type="ORF">GQ671_08640</name>
</gene>
<protein>
    <submittedName>
        <fullName evidence="2">DUF1998 domain-containing protein</fullName>
    </submittedName>
</protein>
<dbReference type="Pfam" id="PF09369">
    <property type="entry name" value="MZB"/>
    <property type="match status" value="1"/>
</dbReference>
<dbReference type="NCBIfam" id="NF038324">
    <property type="entry name" value="DrmB_fam"/>
    <property type="match status" value="1"/>
</dbReference>
<accession>A0A6N8U2V3</accession>
<evidence type="ECO:0000313" key="2">
    <source>
        <dbReference type="EMBL" id="MXQ51336.1"/>
    </source>
</evidence>
<reference evidence="2 3" key="1">
    <citation type="submission" date="2019-12" db="EMBL/GenBank/DDBJ databases">
        <title>Salinicoccus cyprini sp. nov., isolated from gastro-intestinal tract of mirror carp, Cyprinus carpio var. specularis, collected from Gobind Sagar Reservoir, Himachal Pradesh, India.</title>
        <authorList>
            <person name="Talwar C."/>
            <person name="Singh A.K."/>
            <person name="Lal R."/>
            <person name="Negi R.K."/>
        </authorList>
    </citation>
    <scope>NUCLEOTIDE SEQUENCE [LARGE SCALE GENOMIC DNA]</scope>
    <source>
        <strain evidence="2 3">J-82</strain>
    </source>
</reference>
<dbReference type="OrthoDB" id="9134227at2"/>
<evidence type="ECO:0000259" key="1">
    <source>
        <dbReference type="Pfam" id="PF09369"/>
    </source>
</evidence>
<feature type="domain" description="MrfA-like Zn-binding" evidence="1">
    <location>
        <begin position="483"/>
        <end position="581"/>
    </location>
</feature>
<proteinExistence type="predicted"/>
<dbReference type="InterPro" id="IPR018973">
    <property type="entry name" value="MZB"/>
</dbReference>
<name>A0A6N8U2V3_9STAP</name>
<keyword evidence="3" id="KW-1185">Reference proteome</keyword>
<evidence type="ECO:0000313" key="3">
    <source>
        <dbReference type="Proteomes" id="UP000436284"/>
    </source>
</evidence>
<organism evidence="2 3">
    <name type="scientific">Salinicoccus hispanicus</name>
    <dbReference type="NCBI Taxonomy" id="157225"/>
    <lineage>
        <taxon>Bacteria</taxon>
        <taxon>Bacillati</taxon>
        <taxon>Bacillota</taxon>
        <taxon>Bacilli</taxon>
        <taxon>Bacillales</taxon>
        <taxon>Staphylococcaceae</taxon>
        <taxon>Salinicoccus</taxon>
    </lineage>
</organism>
<dbReference type="Proteomes" id="UP000436284">
    <property type="component" value="Unassembled WGS sequence"/>
</dbReference>
<dbReference type="RefSeq" id="WP_160655690.1">
    <property type="nucleotide sequence ID" value="NZ_JBHRWU010000001.1"/>
</dbReference>
<dbReference type="AlphaFoldDB" id="A0A6N8U2V3"/>
<comment type="caution">
    <text evidence="2">The sequence shown here is derived from an EMBL/GenBank/DDBJ whole genome shotgun (WGS) entry which is preliminary data.</text>
</comment>
<dbReference type="InterPro" id="IPR047721">
    <property type="entry name" value="DrmB"/>
</dbReference>